<accession>A0A9W6ZIL3</accession>
<protein>
    <submittedName>
        <fullName evidence="1">Uncharacterized protein</fullName>
    </submittedName>
</protein>
<dbReference type="AlphaFoldDB" id="A0A9W6ZIL3"/>
<proteinExistence type="predicted"/>
<gene>
    <name evidence="1" type="ORF">TL16_g00841</name>
</gene>
<evidence type="ECO:0000313" key="2">
    <source>
        <dbReference type="Proteomes" id="UP001162640"/>
    </source>
</evidence>
<comment type="caution">
    <text evidence="1">The sequence shown here is derived from an EMBL/GenBank/DDBJ whole genome shotgun (WGS) entry which is preliminary data.</text>
</comment>
<evidence type="ECO:0000313" key="1">
    <source>
        <dbReference type="EMBL" id="GMH50680.1"/>
    </source>
</evidence>
<organism evidence="1 2">
    <name type="scientific">Triparma laevis f. inornata</name>
    <dbReference type="NCBI Taxonomy" id="1714386"/>
    <lineage>
        <taxon>Eukaryota</taxon>
        <taxon>Sar</taxon>
        <taxon>Stramenopiles</taxon>
        <taxon>Ochrophyta</taxon>
        <taxon>Bolidophyceae</taxon>
        <taxon>Parmales</taxon>
        <taxon>Triparmaceae</taxon>
        <taxon>Triparma</taxon>
    </lineage>
</organism>
<name>A0A9W6ZIL3_9STRA</name>
<dbReference type="Proteomes" id="UP001162640">
    <property type="component" value="Unassembled WGS sequence"/>
</dbReference>
<reference evidence="2" key="1">
    <citation type="journal article" date="2023" name="Commun. Biol.">
        <title>Genome analysis of Parmales, the sister group of diatoms, reveals the evolutionary specialization of diatoms from phago-mixotrophs to photoautotrophs.</title>
        <authorList>
            <person name="Ban H."/>
            <person name="Sato S."/>
            <person name="Yoshikawa S."/>
            <person name="Yamada K."/>
            <person name="Nakamura Y."/>
            <person name="Ichinomiya M."/>
            <person name="Sato N."/>
            <person name="Blanc-Mathieu R."/>
            <person name="Endo H."/>
            <person name="Kuwata A."/>
            <person name="Ogata H."/>
        </authorList>
    </citation>
    <scope>NUCLEOTIDE SEQUENCE [LARGE SCALE GENOMIC DNA]</scope>
</reference>
<sequence>MTDKGPADLELLLKFSDLVVEAYEKAGESPEREDSSALAVLTHHNFANTNDGFTNINPTTITVLSKFLSSYSSQALSLFKKLNIKSPTIFQLAKEVVDVVKVNLGMRNFVGNTDRINFDDTFDFNRTAAPERYDIITEEGGFIDVAVIGLIMISESFDRGMANVRKGLER</sequence>
<dbReference type="EMBL" id="BLQM01000016">
    <property type="protein sequence ID" value="GMH50680.1"/>
    <property type="molecule type" value="Genomic_DNA"/>
</dbReference>